<dbReference type="AlphaFoldDB" id="A0A815EA19"/>
<comment type="caution">
    <text evidence="2">The sequence shown here is derived from an EMBL/GenBank/DDBJ whole genome shotgun (WGS) entry which is preliminary data.</text>
</comment>
<name>A0A815EA19_9BILA</name>
<dbReference type="EMBL" id="CAJNOQ010012825">
    <property type="protein sequence ID" value="CAF1308763.1"/>
    <property type="molecule type" value="Genomic_DNA"/>
</dbReference>
<organism evidence="2 4">
    <name type="scientific">Didymodactylos carnosus</name>
    <dbReference type="NCBI Taxonomy" id="1234261"/>
    <lineage>
        <taxon>Eukaryota</taxon>
        <taxon>Metazoa</taxon>
        <taxon>Spiralia</taxon>
        <taxon>Gnathifera</taxon>
        <taxon>Rotifera</taxon>
        <taxon>Eurotatoria</taxon>
        <taxon>Bdelloidea</taxon>
        <taxon>Philodinida</taxon>
        <taxon>Philodinidae</taxon>
        <taxon>Didymodactylos</taxon>
    </lineage>
</organism>
<gene>
    <name evidence="2" type="ORF">GPM918_LOCUS28888</name>
    <name evidence="3" type="ORF">SRO942_LOCUS29424</name>
</gene>
<evidence type="ECO:0000313" key="4">
    <source>
        <dbReference type="Proteomes" id="UP000663829"/>
    </source>
</evidence>
<keyword evidence="4" id="KW-1185">Reference proteome</keyword>
<sequence>MIATVGVIVGTTNFGSSSGLNVGGPFTITQLHYVLAAPTQTTSAIGAGATVPTSAAVATNQAGNPITSAPVTTGPSGGQTSAQASSTTPVPPTTVVESQPTGNNTCTAAKSGDFFSGSTVAYVHFLGKSFNSK</sequence>
<dbReference type="EMBL" id="CAJOBC010041273">
    <property type="protein sequence ID" value="CAF4144405.1"/>
    <property type="molecule type" value="Genomic_DNA"/>
</dbReference>
<reference evidence="2" key="1">
    <citation type="submission" date="2021-02" db="EMBL/GenBank/DDBJ databases">
        <authorList>
            <person name="Nowell W R."/>
        </authorList>
    </citation>
    <scope>NUCLEOTIDE SEQUENCE</scope>
</reference>
<dbReference type="Proteomes" id="UP000681722">
    <property type="component" value="Unassembled WGS sequence"/>
</dbReference>
<dbReference type="Proteomes" id="UP000663829">
    <property type="component" value="Unassembled WGS sequence"/>
</dbReference>
<feature type="compositionally biased region" description="Polar residues" evidence="1">
    <location>
        <begin position="62"/>
        <end position="73"/>
    </location>
</feature>
<proteinExistence type="predicted"/>
<evidence type="ECO:0000313" key="3">
    <source>
        <dbReference type="EMBL" id="CAF4144405.1"/>
    </source>
</evidence>
<feature type="compositionally biased region" description="Low complexity" evidence="1">
    <location>
        <begin position="78"/>
        <end position="101"/>
    </location>
</feature>
<evidence type="ECO:0000313" key="2">
    <source>
        <dbReference type="EMBL" id="CAF1308763.1"/>
    </source>
</evidence>
<accession>A0A815EA19</accession>
<feature type="region of interest" description="Disordered" evidence="1">
    <location>
        <begin position="62"/>
        <end position="103"/>
    </location>
</feature>
<protein>
    <submittedName>
        <fullName evidence="2">Uncharacterized protein</fullName>
    </submittedName>
</protein>
<evidence type="ECO:0000256" key="1">
    <source>
        <dbReference type="SAM" id="MobiDB-lite"/>
    </source>
</evidence>